<evidence type="ECO:0000259" key="2">
    <source>
        <dbReference type="PROSITE" id="PS51194"/>
    </source>
</evidence>
<protein>
    <submittedName>
        <fullName evidence="3">DEAD/DEAH box helicase</fullName>
    </submittedName>
</protein>
<dbReference type="PROSITE" id="PS51194">
    <property type="entry name" value="HELICASE_CTER"/>
    <property type="match status" value="1"/>
</dbReference>
<dbReference type="SMART" id="SM00487">
    <property type="entry name" value="DEXDc"/>
    <property type="match status" value="1"/>
</dbReference>
<keyword evidence="3" id="KW-0347">Helicase</keyword>
<feature type="domain" description="Helicase C-terminal" evidence="2">
    <location>
        <begin position="375"/>
        <end position="550"/>
    </location>
</feature>
<dbReference type="CDD" id="cd17926">
    <property type="entry name" value="DEXHc_RE"/>
    <property type="match status" value="1"/>
</dbReference>
<organism evidence="3 4">
    <name type="scientific">Rhizobium rhizogenes</name>
    <name type="common">Agrobacterium rhizogenes</name>
    <dbReference type="NCBI Taxonomy" id="359"/>
    <lineage>
        <taxon>Bacteria</taxon>
        <taxon>Pseudomonadati</taxon>
        <taxon>Pseudomonadota</taxon>
        <taxon>Alphaproteobacteria</taxon>
        <taxon>Hyphomicrobiales</taxon>
        <taxon>Rhizobiaceae</taxon>
        <taxon>Rhizobium/Agrobacterium group</taxon>
        <taxon>Rhizobium</taxon>
    </lineage>
</organism>
<keyword evidence="3" id="KW-0378">Hydrolase</keyword>
<dbReference type="SUPFAM" id="SSF52540">
    <property type="entry name" value="P-loop containing nucleoside triphosphate hydrolases"/>
    <property type="match status" value="1"/>
</dbReference>
<dbReference type="EMBL" id="SGNY01000011">
    <property type="protein sequence ID" value="TRA96336.1"/>
    <property type="molecule type" value="Genomic_DNA"/>
</dbReference>
<proteinExistence type="predicted"/>
<dbReference type="PROSITE" id="PS51192">
    <property type="entry name" value="HELICASE_ATP_BIND_1"/>
    <property type="match status" value="1"/>
</dbReference>
<dbReference type="Gene3D" id="3.40.50.300">
    <property type="entry name" value="P-loop containing nucleotide triphosphate hydrolases"/>
    <property type="match status" value="2"/>
</dbReference>
<keyword evidence="3" id="KW-0067">ATP-binding</keyword>
<evidence type="ECO:0000259" key="1">
    <source>
        <dbReference type="PROSITE" id="PS51192"/>
    </source>
</evidence>
<dbReference type="Pfam" id="PF00271">
    <property type="entry name" value="Helicase_C"/>
    <property type="match status" value="1"/>
</dbReference>
<dbReference type="InterPro" id="IPR050742">
    <property type="entry name" value="Helicase_Restrict-Modif_Enz"/>
</dbReference>
<dbReference type="GO" id="GO:0016787">
    <property type="term" value="F:hydrolase activity"/>
    <property type="evidence" value="ECO:0007669"/>
    <property type="project" value="InterPro"/>
</dbReference>
<dbReference type="InterPro" id="IPR001650">
    <property type="entry name" value="Helicase_C-like"/>
</dbReference>
<comment type="caution">
    <text evidence="3">The sequence shown here is derived from an EMBL/GenBank/DDBJ whole genome shotgun (WGS) entry which is preliminary data.</text>
</comment>
<dbReference type="SMART" id="SM00490">
    <property type="entry name" value="HELICc"/>
    <property type="match status" value="1"/>
</dbReference>
<dbReference type="GO" id="GO:0005524">
    <property type="term" value="F:ATP binding"/>
    <property type="evidence" value="ECO:0007669"/>
    <property type="project" value="InterPro"/>
</dbReference>
<dbReference type="Pfam" id="PF04851">
    <property type="entry name" value="ResIII"/>
    <property type="match status" value="1"/>
</dbReference>
<gene>
    <name evidence="3" type="ORF">EXN68_24570</name>
</gene>
<evidence type="ECO:0000313" key="4">
    <source>
        <dbReference type="Proteomes" id="UP000315434"/>
    </source>
</evidence>
<dbReference type="InterPro" id="IPR006935">
    <property type="entry name" value="Helicase/UvrB_N"/>
</dbReference>
<dbReference type="PANTHER" id="PTHR47396">
    <property type="entry name" value="TYPE I RESTRICTION ENZYME ECOKI R PROTEIN"/>
    <property type="match status" value="1"/>
</dbReference>
<dbReference type="GO" id="GO:0005829">
    <property type="term" value="C:cytosol"/>
    <property type="evidence" value="ECO:0007669"/>
    <property type="project" value="TreeGrafter"/>
</dbReference>
<keyword evidence="3" id="KW-0547">Nucleotide-binding</keyword>
<reference evidence="3 4" key="1">
    <citation type="journal article" date="2019" name="Appl. Microbiol. Biotechnol.">
        <title>Differential efficiency of wild type rhizogenic strains for rol gene transformation of plants.</title>
        <authorList>
            <person name="Desmet S."/>
            <person name="De Keyser E."/>
            <person name="Van Vaerenbergh J."/>
            <person name="Baeyen S."/>
            <person name="Van Huylenbroeck J."/>
            <person name="Geelen D."/>
            <person name="Dhooghe E."/>
        </authorList>
    </citation>
    <scope>NUCLEOTIDE SEQUENCE [LARGE SCALE GENOMIC DNA]</scope>
    <source>
        <strain evidence="3 4">GBBC3284</strain>
    </source>
</reference>
<dbReference type="InterPro" id="IPR014001">
    <property type="entry name" value="Helicase_ATP-bd"/>
</dbReference>
<dbReference type="GO" id="GO:0003677">
    <property type="term" value="F:DNA binding"/>
    <property type="evidence" value="ECO:0007669"/>
    <property type="project" value="InterPro"/>
</dbReference>
<feature type="domain" description="Helicase ATP-binding" evidence="1">
    <location>
        <begin position="183"/>
        <end position="325"/>
    </location>
</feature>
<dbReference type="AlphaFoldDB" id="A0A546X6H3"/>
<sequence>MTAFHLPGGDVDTLFKEDLEISLPPQFAIAGKIHGASVRKLAHPGCKLIASANEFTEKRVRGLFLRSPDGRREVAVIPRKTDVDLPSDEILRHPAAVSLAEFRKDPTPGVWIKPAAADASSIPFEKLVSECAEIRASWRGAFTFAEERIVGDIVVQPGLRKPQIGAIHAALGHWTASSAPATIVMPTGTGKTETMLALMVVAEVERLLVVVPSDALRTQISEKFLSLGVLKDSGCLAVDAKLPIVATLDEIPKSVEEVDDIFRRVNVVVTTMDAVAKASGEVQLRMAELVTHLFVDEAHHIAAKTWREFRAQFANRIVLQFTATPYRTDGRRVDGKFIYNYPLAKAFAEKYFKKIHFKPIYGLDRDDADLRIIEAVKAALVQDEAEGHVHLAMARCRIIDTAVKLHRLYCKLLPEYNPVIVYSSLSSKAKMEALRKLRSGESRIVVCVDMLGEGFDLPELKIAALHDKHQSEAVTVQFVGRFTRTRKDLGDATVIANVVAGGMRDSLQALYNEDADWNHLLEGLGTRNTAREERRQEVFEGFDLPPTDFPLDQVTPRLGAVVYETTCERWDPNKIVDAYGPGSIVEGPSINYAERLAIWVLKSEEKLKWTSMRQPVNTAYHLYACHWDDERQLLYVSSSNLSDLHARLAEKVAGADAKRIRGDDVFRVLDGYKRLILSHLGLSEAVRKPIRYSQFMGSDIAPQLTDDPANRGRMKTNIFGQGYTASGKSTIGCSTKGKIWSYESVHGFAGWMEWCKTIGAKLQDSSIQPDGILRRLVQPTKLTSMPQKHAVAINWPEAVLHVDDDRVDLVFGDVSVPFYDCEIRILSQVPGTEIVMRVGGDDRFVDFTMTIDGSGAHYTPTVASGVRIGKKTTDLVSWFKDDPPHIYFADGNMLLASELLKLPDDHAPPFDPERLVVRNWTGVDIRKESQGRDKDATSIQRRVIDELLQSGGFDVVFDDDGSGESADVVAIKKEGDVITVAMFHCKYASDATPSARVGDLYEVCGQTQKAIRWRERPDLLFARLRKRETAIQKRYGLSRLEKGSVIDLIQWHNRWSEFDYRFEMTAVQPGYSKSEAIRQQDKGQLEILAATQSLLMDTWAIPFTFQCSP</sequence>
<dbReference type="PANTHER" id="PTHR47396:SF1">
    <property type="entry name" value="ATP-DEPENDENT HELICASE IRC3-RELATED"/>
    <property type="match status" value="1"/>
</dbReference>
<dbReference type="InterPro" id="IPR027417">
    <property type="entry name" value="P-loop_NTPase"/>
</dbReference>
<dbReference type="Proteomes" id="UP000315434">
    <property type="component" value="Unassembled WGS sequence"/>
</dbReference>
<accession>A0A546X6H3</accession>
<dbReference type="OrthoDB" id="5194627at2"/>
<dbReference type="GO" id="GO:0004386">
    <property type="term" value="F:helicase activity"/>
    <property type="evidence" value="ECO:0007669"/>
    <property type="project" value="UniProtKB-KW"/>
</dbReference>
<name>A0A546X6H3_RHIRH</name>
<evidence type="ECO:0000313" key="3">
    <source>
        <dbReference type="EMBL" id="TRA96336.1"/>
    </source>
</evidence>